<feature type="compositionally biased region" description="Basic and acidic residues" evidence="5">
    <location>
        <begin position="548"/>
        <end position="562"/>
    </location>
</feature>
<feature type="domain" description="RUN" evidence="7">
    <location>
        <begin position="173"/>
        <end position="317"/>
    </location>
</feature>
<comment type="subcellular location">
    <subcellularLocation>
        <location evidence="1">Cytoplasm</location>
    </subcellularLocation>
</comment>
<dbReference type="SUPFAM" id="SSF140741">
    <property type="entry name" value="RUN domain-like"/>
    <property type="match status" value="1"/>
</dbReference>
<evidence type="ECO:0000259" key="7">
    <source>
        <dbReference type="PROSITE" id="PS50826"/>
    </source>
</evidence>
<dbReference type="Proteomes" id="UP000261540">
    <property type="component" value="Unplaced"/>
</dbReference>
<keyword evidence="6" id="KW-0732">Signal</keyword>
<evidence type="ECO:0000256" key="1">
    <source>
        <dbReference type="ARBA" id="ARBA00004496"/>
    </source>
</evidence>
<dbReference type="CDD" id="cd17702">
    <property type="entry name" value="RUN_RUSC2"/>
    <property type="match status" value="1"/>
</dbReference>
<evidence type="ECO:0000256" key="2">
    <source>
        <dbReference type="ARBA" id="ARBA00022443"/>
    </source>
</evidence>
<dbReference type="STRING" id="1676925.ENSPKIP00000030758"/>
<feature type="region of interest" description="Disordered" evidence="5">
    <location>
        <begin position="616"/>
        <end position="636"/>
    </location>
</feature>
<protein>
    <recommendedName>
        <fullName evidence="7">RUN domain-containing protein</fullName>
    </recommendedName>
</protein>
<evidence type="ECO:0000313" key="9">
    <source>
        <dbReference type="Proteomes" id="UP000261540"/>
    </source>
</evidence>
<organism evidence="8 9">
    <name type="scientific">Paramormyrops kingsleyae</name>
    <dbReference type="NCBI Taxonomy" id="1676925"/>
    <lineage>
        <taxon>Eukaryota</taxon>
        <taxon>Metazoa</taxon>
        <taxon>Chordata</taxon>
        <taxon>Craniata</taxon>
        <taxon>Vertebrata</taxon>
        <taxon>Euteleostomi</taxon>
        <taxon>Actinopterygii</taxon>
        <taxon>Neopterygii</taxon>
        <taxon>Teleostei</taxon>
        <taxon>Osteoglossocephala</taxon>
        <taxon>Osteoglossomorpha</taxon>
        <taxon>Osteoglossiformes</taxon>
        <taxon>Mormyridae</taxon>
        <taxon>Paramormyrops</taxon>
    </lineage>
</organism>
<evidence type="ECO:0000256" key="4">
    <source>
        <dbReference type="ARBA" id="ARBA00022553"/>
    </source>
</evidence>
<dbReference type="Gene3D" id="1.20.58.900">
    <property type="match status" value="1"/>
</dbReference>
<dbReference type="InterPro" id="IPR047343">
    <property type="entry name" value="RUSC1_2"/>
</dbReference>
<dbReference type="PANTHER" id="PTHR15591">
    <property type="entry name" value="RUN AND SH3 DOMAIN CONTAINING"/>
    <property type="match status" value="1"/>
</dbReference>
<dbReference type="AlphaFoldDB" id="A0A3B3SK84"/>
<feature type="compositionally biased region" description="Basic and acidic residues" evidence="5">
    <location>
        <begin position="726"/>
        <end position="736"/>
    </location>
</feature>
<evidence type="ECO:0000313" key="8">
    <source>
        <dbReference type="Ensembl" id="ENSPKIP00000030758.1"/>
    </source>
</evidence>
<evidence type="ECO:0000256" key="6">
    <source>
        <dbReference type="SAM" id="SignalP"/>
    </source>
</evidence>
<reference evidence="8" key="1">
    <citation type="submission" date="2025-08" db="UniProtKB">
        <authorList>
            <consortium name="Ensembl"/>
        </authorList>
    </citation>
    <scope>IDENTIFICATION</scope>
</reference>
<dbReference type="InterPro" id="IPR037213">
    <property type="entry name" value="Run_dom_sf"/>
</dbReference>
<feature type="region of interest" description="Disordered" evidence="5">
    <location>
        <begin position="515"/>
        <end position="577"/>
    </location>
</feature>
<dbReference type="InterPro" id="IPR004012">
    <property type="entry name" value="Run_dom"/>
</dbReference>
<dbReference type="SMART" id="SM00593">
    <property type="entry name" value="RUN"/>
    <property type="match status" value="1"/>
</dbReference>
<proteinExistence type="predicted"/>
<dbReference type="PROSITE" id="PS50826">
    <property type="entry name" value="RUN"/>
    <property type="match status" value="1"/>
</dbReference>
<feature type="region of interest" description="Disordered" evidence="5">
    <location>
        <begin position="726"/>
        <end position="753"/>
    </location>
</feature>
<keyword evidence="9" id="KW-1185">Reference proteome</keyword>
<name>A0A3B3SK84_9TELE</name>
<dbReference type="InterPro" id="IPR047342">
    <property type="entry name" value="RUN_RUSC2"/>
</dbReference>
<evidence type="ECO:0000256" key="5">
    <source>
        <dbReference type="SAM" id="MobiDB-lite"/>
    </source>
</evidence>
<dbReference type="Ensembl" id="ENSPKIT00000011586.1">
    <property type="protein sequence ID" value="ENSPKIP00000030758.1"/>
    <property type="gene ID" value="ENSPKIG00000011501.1"/>
</dbReference>
<keyword evidence="3" id="KW-0963">Cytoplasm</keyword>
<dbReference type="PANTHER" id="PTHR15591:SF14">
    <property type="entry name" value="AP-4 COMPLEX ACCESSORY SUBUNIT RUSC2"/>
    <property type="match status" value="1"/>
</dbReference>
<keyword evidence="4" id="KW-0597">Phosphoprotein</keyword>
<keyword evidence="2" id="KW-0728">SH3 domain</keyword>
<sequence>MGCLPSPPSLSAIATMWFPLLLTVLSTPAHHLSPQALKWREYRRKNPLGGERAGPTLSGSLDARGGRGSLPRRNVFDFPTASSLAQARSNGQSTKQHYYGDFFPDYFSLTEKPPEEFCLSPDATSESISIDLLQKKGLVKAINTAVDLIVAHFGTSRDPGVKAKLGNSSVSPNVGHLILKYLCPAIRGILQDGLRAYVLDLIIGQRRNVPWSVVEASTQPGPSTRVLHNLFSKVSQYSELTNHSMRFNAFVFGLLNLRSLEFWFNHLYTHEDIVSAHYHPWGFLLLSQATCHPLFEELLLLLQPLSLLPFDLDLLFEPRLVRKGQEHQRNKKELCSTGQGLDGSMRSTFQLMRGLGLESKSEVLDTRLKERVGLWNKEAWSMMEGARSRKDGIVQRKEAVGLSQEGIEGNRIELEAKDRRRTEGEQKLPKRGADLWGDSREGAPWSALRATGVGREEVKREGETEREPHFIGGAKSRDRQAGWWYQLMQSSQVYIDNSTEGSKFVKWEKRKKPAGECQGARGVEDLGLRQQNQPPPLREGVVEGAEAIQEKDAPKANNDSHSKARGKPFWMGSPPESVLNELKKSEDKEPEGQRGVMGAQEELPQGMRWGRLFGATVGPPKRTQNNTERHVARSQKNRLPSEWLSLDKSVLDFMAQTVGAGKKLHPPASPQKQVAAASQQLETQALWQPPPRVMQNHHHHTAIDPGHLSFGRGNVLRVMACAQPDWEDRSPEDHTHATPIVYASLSGKPSGTR</sequence>
<feature type="chain" id="PRO_5017311995" description="RUN domain-containing protein" evidence="6">
    <location>
        <begin position="32"/>
        <end position="753"/>
    </location>
</feature>
<feature type="signal peptide" evidence="6">
    <location>
        <begin position="1"/>
        <end position="31"/>
    </location>
</feature>
<dbReference type="GO" id="GO:0031410">
    <property type="term" value="C:cytoplasmic vesicle"/>
    <property type="evidence" value="ECO:0007669"/>
    <property type="project" value="TreeGrafter"/>
</dbReference>
<dbReference type="FunFam" id="1.20.58.900:FF:000006">
    <property type="entry name" value="RUN and SH3 domain containing 1"/>
    <property type="match status" value="1"/>
</dbReference>
<feature type="region of interest" description="Disordered" evidence="5">
    <location>
        <begin position="48"/>
        <end position="72"/>
    </location>
</feature>
<dbReference type="Pfam" id="PF02759">
    <property type="entry name" value="RUN"/>
    <property type="match status" value="1"/>
</dbReference>
<evidence type="ECO:0000256" key="3">
    <source>
        <dbReference type="ARBA" id="ARBA00022490"/>
    </source>
</evidence>
<accession>A0A3B3SK84</accession>
<dbReference type="GeneTree" id="ENSGT00900000141033"/>
<reference evidence="8" key="2">
    <citation type="submission" date="2025-09" db="UniProtKB">
        <authorList>
            <consortium name="Ensembl"/>
        </authorList>
    </citation>
    <scope>IDENTIFICATION</scope>
</reference>